<comment type="caution">
    <text evidence="1">The sequence shown here is derived from an EMBL/GenBank/DDBJ whole genome shotgun (WGS) entry which is preliminary data.</text>
</comment>
<dbReference type="EMBL" id="JAGIZQ010000003">
    <property type="protein sequence ID" value="KAH6636097.1"/>
    <property type="molecule type" value="Genomic_DNA"/>
</dbReference>
<keyword evidence="2" id="KW-1185">Reference proteome</keyword>
<name>A0ACB7PCR3_9PEZI</name>
<accession>A0ACB7PCR3</accession>
<proteinExistence type="predicted"/>
<protein>
    <submittedName>
        <fullName evidence="1">Uncharacterized protein</fullName>
    </submittedName>
</protein>
<gene>
    <name evidence="1" type="ORF">F5144DRAFT_591369</name>
</gene>
<evidence type="ECO:0000313" key="1">
    <source>
        <dbReference type="EMBL" id="KAH6636097.1"/>
    </source>
</evidence>
<evidence type="ECO:0000313" key="2">
    <source>
        <dbReference type="Proteomes" id="UP000724584"/>
    </source>
</evidence>
<reference evidence="1 2" key="1">
    <citation type="journal article" date="2021" name="Nat. Commun.">
        <title>Genetic determinants of endophytism in the Arabidopsis root mycobiome.</title>
        <authorList>
            <person name="Mesny F."/>
            <person name="Miyauchi S."/>
            <person name="Thiergart T."/>
            <person name="Pickel B."/>
            <person name="Atanasova L."/>
            <person name="Karlsson M."/>
            <person name="Huettel B."/>
            <person name="Barry K.W."/>
            <person name="Haridas S."/>
            <person name="Chen C."/>
            <person name="Bauer D."/>
            <person name="Andreopoulos W."/>
            <person name="Pangilinan J."/>
            <person name="LaButti K."/>
            <person name="Riley R."/>
            <person name="Lipzen A."/>
            <person name="Clum A."/>
            <person name="Drula E."/>
            <person name="Henrissat B."/>
            <person name="Kohler A."/>
            <person name="Grigoriev I.V."/>
            <person name="Martin F.M."/>
            <person name="Hacquard S."/>
        </authorList>
    </citation>
    <scope>NUCLEOTIDE SEQUENCE [LARGE SCALE GENOMIC DNA]</scope>
    <source>
        <strain evidence="1 2">MPI-SDFR-AT-0079</strain>
    </source>
</reference>
<sequence length="523" mass="55399">MVPETSSPPVDLRAQVIGQSSASLIGTPATNTARSAENCEFFSGSFARFSLVAAKEPLGTFRAIVLKTENGIREVLLAETASSYYEALQALHVKSAEAVQNYINTNGFALASSVKKQSHKASRYDDSHESDSSTVTLDDCESLSDDETVSVTSVGRTKRNRRKANRETKTSSTKHKTRQGRTRSRSPSFSTTRARSRSTCSSSSDYELHYDPPAPPPNRAPFLNSFPQRMPPRPPQNTFSAFPTGAPPPPPPSGPQGPPPNRFAPATTMPPPPPPAAPLFFTNKLPPNSPMPPTILTIPPTPPQASHNNNHNNHNHNSPNPSPTQTTQTTQDLILHIRWRHHGERRTLEQVPTRGRGSISARSLQQAALACCRRQPASFTSSQTPPAPQHASVPQWRLAGLKAAVRAVVVEGVVYDLGGWAGDDLGRVVEGLRAGVGAGVGDGEGEGGKEGGGGMLLRFEIEVWNEGWVPPGVMPWGGGGAPAPAPGGLMSTRPGMGAGSGSGSGSPPRSLFSSSGVPVQNQG</sequence>
<organism evidence="1 2">
    <name type="scientific">Chaetomium tenue</name>
    <dbReference type="NCBI Taxonomy" id="1854479"/>
    <lineage>
        <taxon>Eukaryota</taxon>
        <taxon>Fungi</taxon>
        <taxon>Dikarya</taxon>
        <taxon>Ascomycota</taxon>
        <taxon>Pezizomycotina</taxon>
        <taxon>Sordariomycetes</taxon>
        <taxon>Sordariomycetidae</taxon>
        <taxon>Sordariales</taxon>
        <taxon>Chaetomiaceae</taxon>
        <taxon>Chaetomium</taxon>
    </lineage>
</organism>
<dbReference type="Proteomes" id="UP000724584">
    <property type="component" value="Unassembled WGS sequence"/>
</dbReference>